<dbReference type="Gramene" id="FCD_00025504-RA">
    <property type="protein sequence ID" value="FCD_00025504-RA:cds"/>
    <property type="gene ID" value="FCD_00025504"/>
</dbReference>
<reference evidence="1" key="1">
    <citation type="submission" date="2023-07" db="EMBL/GenBank/DDBJ databases">
        <title>draft genome sequence of fig (Ficus carica).</title>
        <authorList>
            <person name="Takahashi T."/>
            <person name="Nishimura K."/>
        </authorList>
    </citation>
    <scope>NUCLEOTIDE SEQUENCE</scope>
</reference>
<organism evidence="1 2">
    <name type="scientific">Ficus carica</name>
    <name type="common">Common fig</name>
    <dbReference type="NCBI Taxonomy" id="3494"/>
    <lineage>
        <taxon>Eukaryota</taxon>
        <taxon>Viridiplantae</taxon>
        <taxon>Streptophyta</taxon>
        <taxon>Embryophyta</taxon>
        <taxon>Tracheophyta</taxon>
        <taxon>Spermatophyta</taxon>
        <taxon>Magnoliopsida</taxon>
        <taxon>eudicotyledons</taxon>
        <taxon>Gunneridae</taxon>
        <taxon>Pentapetalae</taxon>
        <taxon>rosids</taxon>
        <taxon>fabids</taxon>
        <taxon>Rosales</taxon>
        <taxon>Moraceae</taxon>
        <taxon>Ficeae</taxon>
        <taxon>Ficus</taxon>
    </lineage>
</organism>
<dbReference type="EMBL" id="BTGU01000085">
    <property type="protein sequence ID" value="GMN59273.1"/>
    <property type="molecule type" value="Genomic_DNA"/>
</dbReference>
<gene>
    <name evidence="1" type="ORF">TIFTF001_028375</name>
</gene>
<accession>A0AA88DPW8</accession>
<protein>
    <submittedName>
        <fullName evidence="1">Uncharacterized protein</fullName>
    </submittedName>
</protein>
<dbReference type="AlphaFoldDB" id="A0AA88DPW8"/>
<proteinExistence type="predicted"/>
<keyword evidence="2" id="KW-1185">Reference proteome</keyword>
<sequence length="156" mass="16683">MPAPAPSPSSSRQSIKNLLEAANVKEATKAWPSTTRKSTTMAAKIVQAVDGNQTLEIVPGVCLHKSLEISRDRQRSTPITLSLSRRGDRECEEDGKLRRISAAVSSEYAGSGGSSSIDNGGAGGFSGFVDLASDLFKLSIFIGIDFWLRISYDFGN</sequence>
<evidence type="ECO:0000313" key="1">
    <source>
        <dbReference type="EMBL" id="GMN59273.1"/>
    </source>
</evidence>
<comment type="caution">
    <text evidence="1">The sequence shown here is derived from an EMBL/GenBank/DDBJ whole genome shotgun (WGS) entry which is preliminary data.</text>
</comment>
<dbReference type="Proteomes" id="UP001187192">
    <property type="component" value="Unassembled WGS sequence"/>
</dbReference>
<name>A0AA88DPW8_FICCA</name>
<evidence type="ECO:0000313" key="2">
    <source>
        <dbReference type="Proteomes" id="UP001187192"/>
    </source>
</evidence>